<dbReference type="SUPFAM" id="SSF51011">
    <property type="entry name" value="Glycosyl hydrolase domain"/>
    <property type="match status" value="1"/>
</dbReference>
<evidence type="ECO:0000313" key="10">
    <source>
        <dbReference type="EMBL" id="OMD43156.1"/>
    </source>
</evidence>
<dbReference type="Pfam" id="PF06964">
    <property type="entry name" value="Alpha-L-AF_C"/>
    <property type="match status" value="1"/>
</dbReference>
<name>A0ABX3H4Q0_PAEBO</name>
<keyword evidence="8" id="KW-0326">Glycosidase</keyword>
<comment type="pathway">
    <text evidence="2">Glycan metabolism.</text>
</comment>
<dbReference type="SMART" id="SM00813">
    <property type="entry name" value="Alpha-L-AF_C"/>
    <property type="match status" value="1"/>
</dbReference>
<comment type="catalytic activity">
    <reaction evidence="1">
        <text>Hydrolysis of terminal non-reducing alpha-L-arabinofuranoside residues in alpha-L-arabinosides.</text>
        <dbReference type="EC" id="3.2.1.55"/>
    </reaction>
</comment>
<organism evidence="10 11">
    <name type="scientific">Paenibacillus borealis</name>
    <dbReference type="NCBI Taxonomy" id="160799"/>
    <lineage>
        <taxon>Bacteria</taxon>
        <taxon>Bacillati</taxon>
        <taxon>Bacillota</taxon>
        <taxon>Bacilli</taxon>
        <taxon>Bacillales</taxon>
        <taxon>Paenibacillaceae</taxon>
        <taxon>Paenibacillus</taxon>
    </lineage>
</organism>
<evidence type="ECO:0000256" key="7">
    <source>
        <dbReference type="ARBA" id="ARBA00023277"/>
    </source>
</evidence>
<evidence type="ECO:0000256" key="6">
    <source>
        <dbReference type="ARBA" id="ARBA00022801"/>
    </source>
</evidence>
<proteinExistence type="inferred from homology"/>
<protein>
    <recommendedName>
        <fullName evidence="5">non-reducing end alpha-L-arabinofuranosidase</fullName>
        <ecNumber evidence="5">3.2.1.55</ecNumber>
    </recommendedName>
</protein>
<dbReference type="RefSeq" id="WP_076113181.1">
    <property type="nucleotide sequence ID" value="NZ_MPTB01000037.1"/>
</dbReference>
<dbReference type="PANTHER" id="PTHR43576:SF3">
    <property type="entry name" value="ALPHA-L-ARABINOFURANOSIDASE C"/>
    <property type="match status" value="1"/>
</dbReference>
<dbReference type="InterPro" id="IPR013780">
    <property type="entry name" value="Glyco_hydro_b"/>
</dbReference>
<evidence type="ECO:0000256" key="3">
    <source>
        <dbReference type="ARBA" id="ARBA00007186"/>
    </source>
</evidence>
<comment type="caution">
    <text evidence="10">The sequence shown here is derived from an EMBL/GenBank/DDBJ whole genome shotgun (WGS) entry which is preliminary data.</text>
</comment>
<dbReference type="InterPro" id="IPR055235">
    <property type="entry name" value="ASD1_cat"/>
</dbReference>
<dbReference type="SUPFAM" id="SSF51445">
    <property type="entry name" value="(Trans)glycosidases"/>
    <property type="match status" value="1"/>
</dbReference>
<dbReference type="EC" id="3.2.1.55" evidence="5"/>
<keyword evidence="11" id="KW-1185">Reference proteome</keyword>
<reference evidence="10 11" key="1">
    <citation type="submission" date="2016-10" db="EMBL/GenBank/DDBJ databases">
        <title>Paenibacillus species isolates.</title>
        <authorList>
            <person name="Beno S.M."/>
        </authorList>
    </citation>
    <scope>NUCLEOTIDE SEQUENCE [LARGE SCALE GENOMIC DNA]</scope>
    <source>
        <strain evidence="10 11">FSL H7-0744</strain>
    </source>
</reference>
<sequence length="505" mass="57138">MEIQQKAKMTIDKAYILAEADPRLYSSFIEHLGRAVYRGIYESGHPQADERGFRRDVAGLIREIGVPMIRYPGGNFVSGYNWEDGVGPAASRPRRLDLAWRTVETNEVGTNEFIRWAKELNAEVMMAVNLGTRGVDAARNLLEYCNHPSGSYYSDLRISHGYQQPHGIKTWCLGNEMDGPWQIGQKTAEEYGRLAAETAKAMRLVDPSIELVACGSSFRSMPTYAQWEAAVLDHTYEQVDYLSLHTYYGNAENDTANYLAKSLDMDLFIKEIVAVCDYIKAKKRNRKTLNLSFDEWNVWFHTLETDKEITPWQVAPAQLEDCYTFEDALMVGSMLITLLNHADRVKIACLAQLVNAIAPIMTETGGAAWRQSIFYPYMHTSLYGRGTVLRPVIISPLYDSKDYTDVPLLDSAVVWNEAEGELVIFAMNKSLQESLLLECDMRGFLNYQVEEHLVLEHDDVKAVNTVSDPYAVAPHSRGESSVSEGRLTAVLSRLSWNVIRLRQKD</sequence>
<comment type="similarity">
    <text evidence="3">Belongs to the glycosyl hydrolase 51 family.</text>
</comment>
<dbReference type="EMBL" id="MPTB01000037">
    <property type="protein sequence ID" value="OMD43156.1"/>
    <property type="molecule type" value="Genomic_DNA"/>
</dbReference>
<evidence type="ECO:0000256" key="8">
    <source>
        <dbReference type="ARBA" id="ARBA00023295"/>
    </source>
</evidence>
<evidence type="ECO:0000256" key="1">
    <source>
        <dbReference type="ARBA" id="ARBA00001462"/>
    </source>
</evidence>
<evidence type="ECO:0000313" key="11">
    <source>
        <dbReference type="Proteomes" id="UP000187412"/>
    </source>
</evidence>
<dbReference type="InterPro" id="IPR010720">
    <property type="entry name" value="Alpha-L-AF_C"/>
</dbReference>
<comment type="subunit">
    <text evidence="4">Homohexamer; trimer of dimers.</text>
</comment>
<dbReference type="Proteomes" id="UP000187412">
    <property type="component" value="Unassembled WGS sequence"/>
</dbReference>
<dbReference type="PANTHER" id="PTHR43576">
    <property type="entry name" value="ALPHA-L-ARABINOFURANOSIDASE C-RELATED"/>
    <property type="match status" value="1"/>
</dbReference>
<keyword evidence="7" id="KW-0119">Carbohydrate metabolism</keyword>
<feature type="domain" description="Alpha-L-arabinofuranosidase C-terminal" evidence="9">
    <location>
        <begin position="294"/>
        <end position="495"/>
    </location>
</feature>
<evidence type="ECO:0000256" key="4">
    <source>
        <dbReference type="ARBA" id="ARBA00011165"/>
    </source>
</evidence>
<accession>A0ABX3H4Q0</accession>
<dbReference type="Gene3D" id="2.60.40.1180">
    <property type="entry name" value="Golgi alpha-mannosidase II"/>
    <property type="match status" value="1"/>
</dbReference>
<evidence type="ECO:0000256" key="5">
    <source>
        <dbReference type="ARBA" id="ARBA00012670"/>
    </source>
</evidence>
<gene>
    <name evidence="10" type="ORF">BSK56_24620</name>
</gene>
<keyword evidence="6" id="KW-0378">Hydrolase</keyword>
<dbReference type="Gene3D" id="3.20.20.80">
    <property type="entry name" value="Glycosidases"/>
    <property type="match status" value="1"/>
</dbReference>
<evidence type="ECO:0000259" key="9">
    <source>
        <dbReference type="SMART" id="SM00813"/>
    </source>
</evidence>
<dbReference type="Pfam" id="PF22848">
    <property type="entry name" value="ASD1_dom"/>
    <property type="match status" value="1"/>
</dbReference>
<dbReference type="InterPro" id="IPR017853">
    <property type="entry name" value="GH"/>
</dbReference>
<evidence type="ECO:0000256" key="2">
    <source>
        <dbReference type="ARBA" id="ARBA00004881"/>
    </source>
</evidence>